<dbReference type="InterPro" id="IPR050611">
    <property type="entry name" value="ABCF"/>
</dbReference>
<proteinExistence type="predicted"/>
<evidence type="ECO:0000313" key="8">
    <source>
        <dbReference type="Proteomes" id="UP000076038"/>
    </source>
</evidence>
<gene>
    <name evidence="7" type="primary">yheS</name>
    <name evidence="7" type="ORF">A3Q41_01922</name>
</gene>
<protein>
    <submittedName>
        <fullName evidence="7">Putative ABC transporter ATP-binding protein YheS</fullName>
    </submittedName>
</protein>
<accession>A0A143QJ75</accession>
<reference evidence="8" key="2">
    <citation type="submission" date="2016-04" db="EMBL/GenBank/DDBJ databases">
        <title>Complete Genome and Plasmid Sequences for Rhodococcus fascians D188 and Draft Sequences for Rhodococcus spp. Isolates PBTS 1 and PBTS 2.</title>
        <authorList>
            <person name="Stamer R."/>
            <person name="Vereecke D."/>
            <person name="Zhang Y."/>
            <person name="Schilkey F."/>
            <person name="Devitt N."/>
            <person name="Randall J."/>
        </authorList>
    </citation>
    <scope>NUCLEOTIDE SEQUENCE [LARGE SCALE GENOMIC DNA]</scope>
    <source>
        <strain evidence="8">PBTS2</strain>
    </source>
</reference>
<dbReference type="Pfam" id="PF00005">
    <property type="entry name" value="ABC_tran"/>
    <property type="match status" value="2"/>
</dbReference>
<dbReference type="PANTHER" id="PTHR19211">
    <property type="entry name" value="ATP-BINDING TRANSPORT PROTEIN-RELATED"/>
    <property type="match status" value="1"/>
</dbReference>
<dbReference type="FunFam" id="3.40.50.300:FF:001320">
    <property type="entry name" value="Heme ABC transporter ATP-binding protein"/>
    <property type="match status" value="1"/>
</dbReference>
<evidence type="ECO:0000256" key="2">
    <source>
        <dbReference type="ARBA" id="ARBA00022741"/>
    </source>
</evidence>
<keyword evidence="2" id="KW-0547">Nucleotide-binding</keyword>
<dbReference type="InterPro" id="IPR003439">
    <property type="entry name" value="ABC_transporter-like_ATP-bd"/>
</dbReference>
<dbReference type="Proteomes" id="UP000076038">
    <property type="component" value="Chromosome"/>
</dbReference>
<keyword evidence="3 7" id="KW-0067">ATP-binding</keyword>
<evidence type="ECO:0000259" key="6">
    <source>
        <dbReference type="PROSITE" id="PS50893"/>
    </source>
</evidence>
<dbReference type="SUPFAM" id="SSF52540">
    <property type="entry name" value="P-loop containing nucleoside triphosphate hydrolases"/>
    <property type="match status" value="2"/>
</dbReference>
<dbReference type="CDD" id="cd03221">
    <property type="entry name" value="ABCF_EF-3"/>
    <property type="match status" value="1"/>
</dbReference>
<evidence type="ECO:0000256" key="3">
    <source>
        <dbReference type="ARBA" id="ARBA00022840"/>
    </source>
</evidence>
<name>A0A143QJ75_RHOFA</name>
<feature type="coiled-coil region" evidence="4">
    <location>
        <begin position="245"/>
        <end position="272"/>
    </location>
</feature>
<dbReference type="KEGG" id="rhs:A3Q41_01922"/>
<feature type="domain" description="ABC transporter" evidence="6">
    <location>
        <begin position="7"/>
        <end position="247"/>
    </location>
</feature>
<feature type="region of interest" description="Disordered" evidence="5">
    <location>
        <begin position="293"/>
        <end position="315"/>
    </location>
</feature>
<dbReference type="PANTHER" id="PTHR19211:SF6">
    <property type="entry name" value="BLL7188 PROTEIN"/>
    <property type="match status" value="1"/>
</dbReference>
<evidence type="ECO:0000256" key="5">
    <source>
        <dbReference type="SAM" id="MobiDB-lite"/>
    </source>
</evidence>
<reference evidence="7 8" key="1">
    <citation type="journal article" date="2016" name="Genome Announc.">
        <title>Complete Genome and Plasmid Sequences for Rhodococcus fascians D188 and Draft Sequences for Rhodococcus Isolates PBTS 1 and PBTS 2.</title>
        <authorList>
            <person name="Stamler R.A."/>
            <person name="Vereecke D."/>
            <person name="Zhang Y."/>
            <person name="Schilkey F."/>
            <person name="Devitt N."/>
            <person name="Randall J.J."/>
        </authorList>
    </citation>
    <scope>NUCLEOTIDE SEQUENCE [LARGE SCALE GENOMIC DNA]</scope>
    <source>
        <strain evidence="7 8">PBTS2</strain>
    </source>
</reference>
<dbReference type="PATRIC" id="fig|1653479.3.peg.1944"/>
<dbReference type="GO" id="GO:0016887">
    <property type="term" value="F:ATP hydrolysis activity"/>
    <property type="evidence" value="ECO:0007669"/>
    <property type="project" value="InterPro"/>
</dbReference>
<evidence type="ECO:0000313" key="7">
    <source>
        <dbReference type="EMBL" id="AMY23225.1"/>
    </source>
</evidence>
<dbReference type="InterPro" id="IPR003593">
    <property type="entry name" value="AAA+_ATPase"/>
</dbReference>
<dbReference type="PROSITE" id="PS50893">
    <property type="entry name" value="ABC_TRANSPORTER_2"/>
    <property type="match status" value="2"/>
</dbReference>
<dbReference type="Gene3D" id="3.40.50.300">
    <property type="entry name" value="P-loop containing nucleotide triphosphate hydrolases"/>
    <property type="match status" value="2"/>
</dbReference>
<dbReference type="InterPro" id="IPR027417">
    <property type="entry name" value="P-loop_NTPase"/>
</dbReference>
<dbReference type="AlphaFoldDB" id="A0A143QJ75"/>
<keyword evidence="8" id="KW-1185">Reference proteome</keyword>
<evidence type="ECO:0000256" key="1">
    <source>
        <dbReference type="ARBA" id="ARBA00022737"/>
    </source>
</evidence>
<sequence>MPHSSSLSVSDLTFSWPDGDPVFDALSAIFPSGTTGLVGSNGAGKSTLLRLLAAELTPQRGSISMPGVLGYLRQDIALDPELPVDRVLAIDSVRKALHSIESGTSSEDDFVIVGSAWDVEERALALLNKLGLGGIVGSLDDLDRPVGTLSGGEAMLLALTAQLLAEPDVLLLDEPTNNLDHVARERLYAAVDGYSGVLVVCSHDLELLERVDTIAEVRAERSGTSRVRMFGGNYTQYRSVIDAEQEAARASIRDAKNDVRKQERELVDTQIKLDRRLRYGNKMAEQKRVPPVLAGRRKRAAQESAGKLRGTHGDRVDDARTSLSAAEDLLRDDREIRVDLPATKVHPGQVVLTHDDVHIVGPERIALVGPNGSGKTTLLRSLDTAEAEVPWKYLPQRLDIFDESRTVAENIADVAPHATAEKIRGQLARFLFRGSDADAVVATLSGGERLRAALARILLAEPAPKLLMLDEPTNNLDITSRQHLIDALNTFEGALIIASHDRPFLDAIAPTRTIDLTPMAQPTESAESAAETPTREESM</sequence>
<dbReference type="RefSeq" id="WP_063216383.1">
    <property type="nucleotide sequence ID" value="NZ_CP015220.1"/>
</dbReference>
<dbReference type="SMART" id="SM00382">
    <property type="entry name" value="AAA"/>
    <property type="match status" value="2"/>
</dbReference>
<keyword evidence="4" id="KW-0175">Coiled coil</keyword>
<dbReference type="OrthoDB" id="4500804at2"/>
<evidence type="ECO:0000256" key="4">
    <source>
        <dbReference type="SAM" id="Coils"/>
    </source>
</evidence>
<feature type="domain" description="ABC transporter" evidence="6">
    <location>
        <begin position="330"/>
        <end position="538"/>
    </location>
</feature>
<dbReference type="GO" id="GO:0005524">
    <property type="term" value="F:ATP binding"/>
    <property type="evidence" value="ECO:0007669"/>
    <property type="project" value="UniProtKB-KW"/>
</dbReference>
<dbReference type="EMBL" id="CP015220">
    <property type="protein sequence ID" value="AMY23225.1"/>
    <property type="molecule type" value="Genomic_DNA"/>
</dbReference>
<organism evidence="7 8">
    <name type="scientific">Rhodococcoides fascians</name>
    <name type="common">Rhodococcus fascians</name>
    <dbReference type="NCBI Taxonomy" id="1828"/>
    <lineage>
        <taxon>Bacteria</taxon>
        <taxon>Bacillati</taxon>
        <taxon>Actinomycetota</taxon>
        <taxon>Actinomycetes</taxon>
        <taxon>Mycobacteriales</taxon>
        <taxon>Nocardiaceae</taxon>
        <taxon>Rhodococcoides</taxon>
    </lineage>
</organism>
<feature type="region of interest" description="Disordered" evidence="5">
    <location>
        <begin position="516"/>
        <end position="539"/>
    </location>
</feature>
<keyword evidence="1" id="KW-0677">Repeat</keyword>